<protein>
    <submittedName>
        <fullName evidence="2">Quinol monooxygenase YgiN</fullName>
    </submittedName>
</protein>
<dbReference type="PANTHER" id="PTHR33336:SF1">
    <property type="entry name" value="(4S)-4-HYDROXY-5-PHOSPHONOOXYPENTANE-2,3-DIONE ISOMERASE"/>
    <property type="match status" value="1"/>
</dbReference>
<dbReference type="PANTHER" id="PTHR33336">
    <property type="entry name" value="QUINOL MONOOXYGENASE YGIN-RELATED"/>
    <property type="match status" value="1"/>
</dbReference>
<keyword evidence="2" id="KW-0560">Oxidoreductase</keyword>
<evidence type="ECO:0000259" key="1">
    <source>
        <dbReference type="PROSITE" id="PS51725"/>
    </source>
</evidence>
<dbReference type="OrthoDB" id="9812754at2"/>
<keyword evidence="3" id="KW-1185">Reference proteome</keyword>
<dbReference type="AlphaFoldDB" id="A0A1G8TF22"/>
<dbReference type="InterPro" id="IPR007138">
    <property type="entry name" value="ABM_dom"/>
</dbReference>
<evidence type="ECO:0000313" key="3">
    <source>
        <dbReference type="Proteomes" id="UP000199093"/>
    </source>
</evidence>
<dbReference type="Pfam" id="PF03992">
    <property type="entry name" value="ABM"/>
    <property type="match status" value="1"/>
</dbReference>
<dbReference type="InterPro" id="IPR011008">
    <property type="entry name" value="Dimeric_a/b-barrel"/>
</dbReference>
<gene>
    <name evidence="2" type="ORF">SAMN04487993_102911</name>
</gene>
<dbReference type="SUPFAM" id="SSF54909">
    <property type="entry name" value="Dimeric alpha+beta barrel"/>
    <property type="match status" value="1"/>
</dbReference>
<organism evidence="2 3">
    <name type="scientific">Salipiger marinus</name>
    <dbReference type="NCBI Taxonomy" id="555512"/>
    <lineage>
        <taxon>Bacteria</taxon>
        <taxon>Pseudomonadati</taxon>
        <taxon>Pseudomonadota</taxon>
        <taxon>Alphaproteobacteria</taxon>
        <taxon>Rhodobacterales</taxon>
        <taxon>Roseobacteraceae</taxon>
        <taxon>Salipiger</taxon>
    </lineage>
</organism>
<evidence type="ECO:0000313" key="2">
    <source>
        <dbReference type="EMBL" id="SDJ39280.1"/>
    </source>
</evidence>
<dbReference type="InterPro" id="IPR050744">
    <property type="entry name" value="AI-2_Isomerase_LsrG"/>
</dbReference>
<keyword evidence="2" id="KW-0503">Monooxygenase</keyword>
<dbReference type="GO" id="GO:0005829">
    <property type="term" value="C:cytosol"/>
    <property type="evidence" value="ECO:0007669"/>
    <property type="project" value="TreeGrafter"/>
</dbReference>
<accession>A0A1G8TF22</accession>
<dbReference type="STRING" id="555512.SAMN04487993_102911"/>
<dbReference type="EMBL" id="FNEJ01000029">
    <property type="protein sequence ID" value="SDJ39280.1"/>
    <property type="molecule type" value="Genomic_DNA"/>
</dbReference>
<dbReference type="Gene3D" id="3.30.70.100">
    <property type="match status" value="1"/>
</dbReference>
<dbReference type="PROSITE" id="PS51725">
    <property type="entry name" value="ABM"/>
    <property type="match status" value="1"/>
</dbReference>
<dbReference type="RefSeq" id="WP_089851483.1">
    <property type="nucleotide sequence ID" value="NZ_FNEJ01000029.1"/>
</dbReference>
<feature type="domain" description="ABM" evidence="1">
    <location>
        <begin position="2"/>
        <end position="91"/>
    </location>
</feature>
<reference evidence="2 3" key="1">
    <citation type="submission" date="2016-10" db="EMBL/GenBank/DDBJ databases">
        <authorList>
            <person name="de Groot N.N."/>
        </authorList>
    </citation>
    <scope>NUCLEOTIDE SEQUENCE [LARGE SCALE GENOMIC DNA]</scope>
    <source>
        <strain evidence="2 3">DSM 26424</strain>
    </source>
</reference>
<sequence>MYVVTVIFEPHAGQMEAFLPLMLENARLSLADEPGCHRFDICLSEDGNRVFLYELYTDEAAFGQHVETVHFKAFDRAVADLVAQKTVKNYKLL</sequence>
<dbReference type="Proteomes" id="UP000199093">
    <property type="component" value="Unassembled WGS sequence"/>
</dbReference>
<dbReference type="GO" id="GO:0004497">
    <property type="term" value="F:monooxygenase activity"/>
    <property type="evidence" value="ECO:0007669"/>
    <property type="project" value="UniProtKB-KW"/>
</dbReference>
<name>A0A1G8TF22_9RHOB</name>
<proteinExistence type="predicted"/>